<accession>A0A5J6TFQ2</accession>
<proteinExistence type="predicted"/>
<protein>
    <submittedName>
        <fullName evidence="2">Uncharacterized protein</fullName>
    </submittedName>
</protein>
<gene>
    <name evidence="2" type="primary">91</name>
    <name evidence="2" type="ORF">PBI_ASERPROCKY_91</name>
</gene>
<organism evidence="2 3">
    <name type="scientific">Gordonia phage ASerpRocky</name>
    <dbReference type="NCBI Taxonomy" id="2599841"/>
    <lineage>
        <taxon>Viruses</taxon>
        <taxon>Duplodnaviria</taxon>
        <taxon>Heunggongvirae</taxon>
        <taxon>Uroviricota</taxon>
        <taxon>Caudoviricetes</taxon>
        <taxon>Demosthenesvirus</taxon>
        <taxon>Demosthenesvirus demosthenes</taxon>
    </lineage>
</organism>
<evidence type="ECO:0000313" key="3">
    <source>
        <dbReference type="Proteomes" id="UP000327569"/>
    </source>
</evidence>
<dbReference type="EMBL" id="MN234166">
    <property type="protein sequence ID" value="QFG08577.1"/>
    <property type="molecule type" value="Genomic_DNA"/>
</dbReference>
<sequence length="319" mass="34415">MARDVFDTDFDTEVQADETAFEVEQDQAPAPGTEPTETPAATDAQPEGEADPHEDSIAEFHTQVKRALTEADPTTGVAAQQYLEAAVLAYRAITGGIKYKNLGKKWLQNEISSAINEARFPNAVTLNAINELIQAGSASAEPAVTVDPKEEYGKLIAAHETALDYLRENVPTDAEGYEVPDTETAFEELSNYLDWEGTEDRDEDDKPELGDVATVALAIIKGKKAKKARKSGTTTRVTSYDGPRRSVANHIESAFEGVESGTFLKIVDITKHTSEEYGDDHPSSGAVAAALFPKSGKEREWTNLRPATDGQGVKGAVAL</sequence>
<feature type="region of interest" description="Disordered" evidence="1">
    <location>
        <begin position="1"/>
        <end position="53"/>
    </location>
</feature>
<reference evidence="2 3" key="1">
    <citation type="submission" date="2019-07" db="EMBL/GenBank/DDBJ databases">
        <authorList>
            <person name="Stoner T.H."/>
            <person name="Garlena R.A."/>
            <person name="Russell D.A."/>
            <person name="Pope W.H."/>
            <person name="Jacobs-Sera D."/>
            <person name="Hatfull G.F."/>
        </authorList>
    </citation>
    <scope>NUCLEOTIDE SEQUENCE [LARGE SCALE GENOMIC DNA]</scope>
</reference>
<dbReference type="Proteomes" id="UP000327569">
    <property type="component" value="Segment"/>
</dbReference>
<feature type="compositionally biased region" description="Low complexity" evidence="1">
    <location>
        <begin position="28"/>
        <end position="47"/>
    </location>
</feature>
<feature type="compositionally biased region" description="Acidic residues" evidence="1">
    <location>
        <begin position="7"/>
        <end position="25"/>
    </location>
</feature>
<evidence type="ECO:0000256" key="1">
    <source>
        <dbReference type="SAM" id="MobiDB-lite"/>
    </source>
</evidence>
<evidence type="ECO:0000313" key="2">
    <source>
        <dbReference type="EMBL" id="QFG08577.1"/>
    </source>
</evidence>
<name>A0A5J6TFQ2_9CAUD</name>